<accession>A0A098DRF2</accession>
<reference evidence="3" key="4">
    <citation type="submission" date="2017-01" db="UniProtKB">
        <authorList>
            <consortium name="EnsemblFungi"/>
        </authorList>
    </citation>
    <scope>IDENTIFICATION</scope>
    <source>
        <strain evidence="3">PH-1 / ATCC MYA-4620 / FGSC 9075 / NRRL 31084</strain>
    </source>
</reference>
<feature type="compositionally biased region" description="Basic residues" evidence="1">
    <location>
        <begin position="509"/>
        <end position="521"/>
    </location>
</feature>
<evidence type="ECO:0000313" key="2">
    <source>
        <dbReference type="EMBL" id="CEF83924.1"/>
    </source>
</evidence>
<reference evidence="3 4" key="2">
    <citation type="journal article" date="2010" name="Nature">
        <title>Comparative genomics reveals mobile pathogenicity chromosomes in Fusarium.</title>
        <authorList>
            <person name="Ma L.J."/>
            <person name="van der Does H.C."/>
            <person name="Borkovich K.A."/>
            <person name="Coleman J.J."/>
            <person name="Daboussi M.J."/>
            <person name="Di Pietro A."/>
            <person name="Dufresne M."/>
            <person name="Freitag M."/>
            <person name="Grabherr M."/>
            <person name="Henrissat B."/>
            <person name="Houterman P.M."/>
            <person name="Kang S."/>
            <person name="Shim W.B."/>
            <person name="Woloshuk C."/>
            <person name="Xie X."/>
            <person name="Xu J.R."/>
            <person name="Antoniw J."/>
            <person name="Baker S.E."/>
            <person name="Bluhm B.H."/>
            <person name="Breakspear A."/>
            <person name="Brown D.W."/>
            <person name="Butchko R.A."/>
            <person name="Chapman S."/>
            <person name="Coulson R."/>
            <person name="Coutinho P.M."/>
            <person name="Danchin E.G."/>
            <person name="Diener A."/>
            <person name="Gale L.R."/>
            <person name="Gardiner D.M."/>
            <person name="Goff S."/>
            <person name="Hammond-Kosack K.E."/>
            <person name="Hilburn K."/>
            <person name="Hua-Van A."/>
            <person name="Jonkers W."/>
            <person name="Kazan K."/>
            <person name="Kodira C.D."/>
            <person name="Koehrsen M."/>
            <person name="Kumar L."/>
            <person name="Lee Y.H."/>
            <person name="Li L."/>
            <person name="Manners J.M."/>
            <person name="Miranda-Saavedra D."/>
            <person name="Mukherjee M."/>
            <person name="Park G."/>
            <person name="Park J."/>
            <person name="Park S.Y."/>
            <person name="Proctor R.H."/>
            <person name="Regev A."/>
            <person name="Ruiz-Roldan M.C."/>
            <person name="Sain D."/>
            <person name="Sakthikumar S."/>
            <person name="Sykes S."/>
            <person name="Schwartz D.C."/>
            <person name="Turgeon B.G."/>
            <person name="Wapinski I."/>
            <person name="Yoder O."/>
            <person name="Young S."/>
            <person name="Zeng Q."/>
            <person name="Zhou S."/>
            <person name="Galagan J."/>
            <person name="Cuomo C.A."/>
            <person name="Kistler H.C."/>
            <person name="Rep M."/>
        </authorList>
    </citation>
    <scope>GENOME REANNOTATION</scope>
    <source>
        <strain evidence="4">ATCC MYA-4620 / CBS 123657 / FGSC 9075 / NRRL 31084 / PH-1</strain>
        <strain evidence="3">PH-1 / ATCC MYA-4620 / FGSC 9075 / NRRL 31084</strain>
    </source>
</reference>
<accession>A0A0E0SBW1</accession>
<sequence length="535" mass="60308">MHDIAVKSGTNEDRGDRGVCVVPNRLDFIKVFLHSKNREESNSMVHIHPEENGEDDKKPKSVPVPCSHQGYRKTMDEPTLMIPICHYAPKAFVITGDIAPKPPHLTMEHDLGPGKISTNPFVIHPCRFDAEPAGSWTLMGNGQRCKVSTWNGGSISAAQQTELLIQLDGVQRRKSRRRNESKGHRRQYGRKANCWLGNATGITITILNHAITSTSGLTEQFLAEVSRLKLIAEFSSTHSTADSLQVPDEEEEVSDPGDTGMEIHARLALTTICLLRGLSCRMLLTHQDNVDSKEGFETEGNLVAFARHIYAWFDRGVWSLKLPDGFNDKELFPKTVELDDEEYNSARLIWAALERAHQTHFLPRAPLKGFTDTGSASKVIFHDLRAKLVDTVRTRSHEWCRWVPGPAFMSGAADFPGPLPSDEEFDSITKRNLVATQATTKQSRPLPVAQHSHPWINDLVQKPSEYRLKHEDKRMTNDSEVVFQFHWLHRRREKPDDGTSPQQHDKGRSRFGSGKRTRSSKHITSEAIISKTTRC</sequence>
<dbReference type="EMBL" id="HG970335">
    <property type="protein sequence ID" value="CEF83924.1"/>
    <property type="molecule type" value="Genomic_DNA"/>
</dbReference>
<dbReference type="InParanoid" id="A0A098DRF2"/>
<feature type="compositionally biased region" description="Basic and acidic residues" evidence="1">
    <location>
        <begin position="493"/>
        <end position="508"/>
    </location>
</feature>
<name>A0A098DRF2_GIBZE</name>
<gene>
    <name evidence="3" type="primary">FG09160.1</name>
    <name evidence="2" type="ORF">FGRAMPH1_01T27785</name>
</gene>
<proteinExistence type="predicted"/>
<keyword evidence="4" id="KW-1185">Reference proteome</keyword>
<evidence type="ECO:0000313" key="3">
    <source>
        <dbReference type="EnsemblFungi" id="CEF83924"/>
    </source>
</evidence>
<dbReference type="EnsemblFungi" id="CEF83924">
    <property type="protein sequence ID" value="CEF83924"/>
    <property type="gene ID" value="FGRRES_09160"/>
</dbReference>
<feature type="region of interest" description="Disordered" evidence="1">
    <location>
        <begin position="40"/>
        <end position="70"/>
    </location>
</feature>
<dbReference type="Proteomes" id="UP000070720">
    <property type="component" value="Chromosome 4"/>
</dbReference>
<dbReference type="VEuPathDB" id="FungiDB:FGRAMPH1_01G27785"/>
<reference evidence="3 4" key="1">
    <citation type="journal article" date="2007" name="Science">
        <title>The Fusarium graminearum genome reveals a link between localized polymorphism and pathogen specialization.</title>
        <authorList>
            <person name="Cuomo C.A."/>
            <person name="Gueldener U."/>
            <person name="Xu J.-R."/>
            <person name="Trail F."/>
            <person name="Turgeon B.G."/>
            <person name="Di Pietro A."/>
            <person name="Walton J.D."/>
            <person name="Ma L.-J."/>
            <person name="Baker S.E."/>
            <person name="Rep M."/>
            <person name="Adam G."/>
            <person name="Antoniw J."/>
            <person name="Baldwin T."/>
            <person name="Calvo S.E."/>
            <person name="Chang Y.-L."/>
            <person name="DeCaprio D."/>
            <person name="Gale L.R."/>
            <person name="Gnerre S."/>
            <person name="Goswami R.S."/>
            <person name="Hammond-Kosack K."/>
            <person name="Harris L.J."/>
            <person name="Hilburn K."/>
            <person name="Kennell J.C."/>
            <person name="Kroken S."/>
            <person name="Magnuson J.K."/>
            <person name="Mannhaupt G."/>
            <person name="Mauceli E.W."/>
            <person name="Mewes H.-W."/>
            <person name="Mitterbauer R."/>
            <person name="Muehlbauer G."/>
            <person name="Muensterkoetter M."/>
            <person name="Nelson D."/>
            <person name="O'Donnell K."/>
            <person name="Ouellet T."/>
            <person name="Qi W."/>
            <person name="Quesneville H."/>
            <person name="Roncero M.I.G."/>
            <person name="Seong K.-Y."/>
            <person name="Tetko I.V."/>
            <person name="Urban M."/>
            <person name="Waalwijk C."/>
            <person name="Ward T.J."/>
            <person name="Yao J."/>
            <person name="Birren B.W."/>
            <person name="Kistler H.C."/>
        </authorList>
    </citation>
    <scope>NUCLEOTIDE SEQUENCE [LARGE SCALE GENOMIC DNA]</scope>
    <source>
        <strain evidence="4">ATCC MYA-4620 / CBS 123657 / FGSC 9075 / NRRL 31084 / PH-1</strain>
        <strain evidence="3">PH-1 / ATCC MYA-4620 / FGSC 9075 / NRRL 31084</strain>
    </source>
</reference>
<evidence type="ECO:0000313" key="4">
    <source>
        <dbReference type="Proteomes" id="UP000070720"/>
    </source>
</evidence>
<protein>
    <submittedName>
        <fullName evidence="2">Chromosome 4, complete genome</fullName>
    </submittedName>
</protein>
<feature type="region of interest" description="Disordered" evidence="1">
    <location>
        <begin position="492"/>
        <end position="535"/>
    </location>
</feature>
<reference evidence="2 4" key="3">
    <citation type="journal article" date="2015" name="BMC Genomics">
        <title>The completed genome sequence of the pathogenic ascomycete fungus Fusarium graminearum.</title>
        <authorList>
            <person name="King R."/>
            <person name="Urban M."/>
            <person name="Hammond-Kosack M.C."/>
            <person name="Hassani-Pak K."/>
            <person name="Hammond-Kosack K.E."/>
        </authorList>
    </citation>
    <scope>NUCLEOTIDE SEQUENCE [LARGE SCALE GENOMIC DNA]</scope>
    <source>
        <strain evidence="4">ATCC MYA-4620 / CBS 123657 / FGSC 9075 / NRRL 31084 / PH-1</strain>
        <strain evidence="2">PH-1</strain>
    </source>
</reference>
<dbReference type="AlphaFoldDB" id="A0A098DRF2"/>
<evidence type="ECO:0000256" key="1">
    <source>
        <dbReference type="SAM" id="MobiDB-lite"/>
    </source>
</evidence>
<feature type="compositionally biased region" description="Basic and acidic residues" evidence="1">
    <location>
        <begin position="40"/>
        <end position="59"/>
    </location>
</feature>
<organism evidence="2 4">
    <name type="scientific">Gibberella zeae (strain ATCC MYA-4620 / CBS 123657 / FGSC 9075 / NRRL 31084 / PH-1)</name>
    <name type="common">Wheat head blight fungus</name>
    <name type="synonym">Fusarium graminearum</name>
    <dbReference type="NCBI Taxonomy" id="229533"/>
    <lineage>
        <taxon>Eukaryota</taxon>
        <taxon>Fungi</taxon>
        <taxon>Dikarya</taxon>
        <taxon>Ascomycota</taxon>
        <taxon>Pezizomycotina</taxon>
        <taxon>Sordariomycetes</taxon>
        <taxon>Hypocreomycetidae</taxon>
        <taxon>Hypocreales</taxon>
        <taxon>Nectriaceae</taxon>
        <taxon>Fusarium</taxon>
    </lineage>
</organism>